<accession>A0A3R5WYY4</accession>
<comment type="similarity">
    <text evidence="2">Belongs to the SusD family.</text>
</comment>
<dbReference type="InterPro" id="IPR011990">
    <property type="entry name" value="TPR-like_helical_dom_sf"/>
</dbReference>
<dbReference type="SUPFAM" id="SSF48452">
    <property type="entry name" value="TPR-like"/>
    <property type="match status" value="1"/>
</dbReference>
<name>A0A3R5WYY4_9BACT</name>
<protein>
    <submittedName>
        <fullName evidence="8 9">Membrane protein</fullName>
    </submittedName>
</protein>
<dbReference type="InterPro" id="IPR012944">
    <property type="entry name" value="SusD_RagB_dom"/>
</dbReference>
<evidence type="ECO:0000256" key="3">
    <source>
        <dbReference type="ARBA" id="ARBA00022729"/>
    </source>
</evidence>
<dbReference type="Proteomes" id="UP000448908">
    <property type="component" value="Unassembled WGS sequence"/>
</dbReference>
<evidence type="ECO:0000313" key="10">
    <source>
        <dbReference type="Proteomes" id="UP000448908"/>
    </source>
</evidence>
<comment type="caution">
    <text evidence="9">The sequence shown here is derived from an EMBL/GenBank/DDBJ whole genome shotgun (WGS) entry which is preliminary data.</text>
</comment>
<evidence type="ECO:0000313" key="9">
    <source>
        <dbReference type="EMBL" id="MTU69508.1"/>
    </source>
</evidence>
<evidence type="ECO:0000256" key="1">
    <source>
        <dbReference type="ARBA" id="ARBA00004442"/>
    </source>
</evidence>
<feature type="domain" description="RagB/SusD" evidence="6">
    <location>
        <begin position="374"/>
        <end position="527"/>
    </location>
</feature>
<keyword evidence="5" id="KW-0998">Cell outer membrane</keyword>
<keyword evidence="4" id="KW-0472">Membrane</keyword>
<reference evidence="9 10" key="1">
    <citation type="journal article" date="2019" name="Nat. Med.">
        <title>A library of human gut bacterial isolates paired with longitudinal multiomics data enables mechanistic microbiome research.</title>
        <authorList>
            <person name="Poyet M."/>
            <person name="Groussin M."/>
            <person name="Gibbons S.M."/>
            <person name="Avila-Pacheco J."/>
            <person name="Jiang X."/>
            <person name="Kearney S.M."/>
            <person name="Perrotta A.R."/>
            <person name="Berdy B."/>
            <person name="Zhao S."/>
            <person name="Lieberman T.D."/>
            <person name="Swanson P.K."/>
            <person name="Smith M."/>
            <person name="Roesemann S."/>
            <person name="Alexander J.E."/>
            <person name="Rich S.A."/>
            <person name="Livny J."/>
            <person name="Vlamakis H."/>
            <person name="Clish C."/>
            <person name="Bullock K."/>
            <person name="Deik A."/>
            <person name="Scott J."/>
            <person name="Pierce K.A."/>
            <person name="Xavier R.J."/>
            <person name="Alm E.J."/>
        </authorList>
    </citation>
    <scope>NUCLEOTIDE SEQUENCE [LARGE SCALE GENOMIC DNA]</scope>
    <source>
        <strain evidence="9 10">BIOML-A16</strain>
    </source>
</reference>
<feature type="domain" description="SusD-like N-terminal" evidence="7">
    <location>
        <begin position="21"/>
        <end position="222"/>
    </location>
</feature>
<dbReference type="EMBL" id="WNDA01000014">
    <property type="protein sequence ID" value="MTU69508.1"/>
    <property type="molecule type" value="Genomic_DNA"/>
</dbReference>
<sequence length="528" mass="59101">MKAKYILYTLGIAMLSSSCNDFLDEDPKGKLTPGTFFSTQDELTMATYALYKNVCLTQTNTNPTIPSWLGDDVTANPGSNKQAYAEIDAFRGSDANKGVEAAWSTSYVVIKAANYIIENGAKTPTTPEEINIALGQAKYWRAVHYFWLVRRWGAVPLILDTEVNYERPLASIQEIYDQIVKDLQDCVTTLPTDYSKPPQKYQGANIFITKQAAQATLAAVYMAMAGWPLKQTQYYASAAEQAKAVIDGVNGGTYEYILEPEYKYVYAPSHNYTNETVVGINFSSAVGTWSEDSQMTNSHLFESLTGWGDALGEIKFWKEFPSGPRKDATYNPKILEGNKEGGKLLDWWDESIPEQQPMFCAFTISEDGGDYDYTKPANTSLMTNDHRHRLIRYSEVLLWYAEAQARADGTPNAMAYECINQVRERAGLEPLQSGMSGEAFANAALKEHGWEVAGYFVALVTRRDDQMRMELLEQAFNERKANTAIEVAPGVMRKEKVELPASLTWQGEKSIYLPYPASDTQLNPNLTR</sequence>
<dbReference type="PROSITE" id="PS51257">
    <property type="entry name" value="PROKAR_LIPOPROTEIN"/>
    <property type="match status" value="1"/>
</dbReference>
<dbReference type="Pfam" id="PF14322">
    <property type="entry name" value="SusD-like_3"/>
    <property type="match status" value="1"/>
</dbReference>
<evidence type="ECO:0000256" key="4">
    <source>
        <dbReference type="ARBA" id="ARBA00023136"/>
    </source>
</evidence>
<evidence type="ECO:0000259" key="6">
    <source>
        <dbReference type="Pfam" id="PF07980"/>
    </source>
</evidence>
<dbReference type="InterPro" id="IPR033985">
    <property type="entry name" value="SusD-like_N"/>
</dbReference>
<keyword evidence="3" id="KW-0732">Signal</keyword>
<dbReference type="RefSeq" id="WP_005637565.1">
    <property type="nucleotide sequence ID" value="NZ_BAABYG010000001.1"/>
</dbReference>
<dbReference type="OrthoDB" id="5694214at2"/>
<evidence type="ECO:0000256" key="5">
    <source>
        <dbReference type="ARBA" id="ARBA00023237"/>
    </source>
</evidence>
<reference evidence="8" key="2">
    <citation type="submission" date="2022-01" db="EMBL/GenBank/DDBJ databases">
        <title>Novel bile acid biosynthetic pathways are enriched in the microbiome of centenarians.</title>
        <authorList>
            <person name="Sato Y."/>
            <person name="Atarashi K."/>
            <person name="Plichta R.D."/>
            <person name="Arai Y."/>
            <person name="Sasajima S."/>
            <person name="Kearney M.S."/>
            <person name="Suda W."/>
            <person name="Takeshita K."/>
            <person name="Sasaki T."/>
            <person name="Okamoto S."/>
            <person name="Skelly N.A."/>
            <person name="Okamura Y."/>
            <person name="Vlamakis H."/>
            <person name="Li Y."/>
            <person name="Tanoue T."/>
            <person name="Takei H."/>
            <person name="Nittono H."/>
            <person name="Narushima S."/>
            <person name="Irie J."/>
            <person name="Itoh H."/>
            <person name="Moriya K."/>
            <person name="Sugiura Y."/>
            <person name="Suematsu M."/>
            <person name="Moritoki N."/>
            <person name="Shibata S."/>
            <person name="Littman R.D."/>
            <person name="Fischbach A.M."/>
            <person name="Uwamino Y."/>
            <person name="Inoue T."/>
            <person name="Honda A."/>
            <person name="Hattori M."/>
            <person name="Murai T."/>
            <person name="Xavier J.R."/>
            <person name="Hirose N."/>
            <person name="Honda K."/>
        </authorList>
    </citation>
    <scope>NUCLEOTIDE SEQUENCE</scope>
    <source>
        <strain evidence="8">CE91-St3</strain>
    </source>
</reference>
<evidence type="ECO:0000313" key="8">
    <source>
        <dbReference type="EMBL" id="GKH72909.1"/>
    </source>
</evidence>
<dbReference type="EMBL" id="BQNZ01000002">
    <property type="protein sequence ID" value="GKH72909.1"/>
    <property type="molecule type" value="Genomic_DNA"/>
</dbReference>
<evidence type="ECO:0000259" key="7">
    <source>
        <dbReference type="Pfam" id="PF14322"/>
    </source>
</evidence>
<proteinExistence type="inferred from homology"/>
<gene>
    <name evidence="8" type="ORF">CE91St3_27720</name>
    <name evidence="9" type="ORF">GMD92_10560</name>
</gene>
<dbReference type="Proteomes" id="UP001055114">
    <property type="component" value="Unassembled WGS sequence"/>
</dbReference>
<dbReference type="Pfam" id="PF07980">
    <property type="entry name" value="SusD_RagB"/>
    <property type="match status" value="1"/>
</dbReference>
<dbReference type="Gene3D" id="1.25.40.390">
    <property type="match status" value="1"/>
</dbReference>
<evidence type="ECO:0000256" key="2">
    <source>
        <dbReference type="ARBA" id="ARBA00006275"/>
    </source>
</evidence>
<comment type="subcellular location">
    <subcellularLocation>
        <location evidence="1">Cell outer membrane</location>
    </subcellularLocation>
</comment>
<organism evidence="9 10">
    <name type="scientific">Parabacteroides merdae</name>
    <dbReference type="NCBI Taxonomy" id="46503"/>
    <lineage>
        <taxon>Bacteria</taxon>
        <taxon>Pseudomonadati</taxon>
        <taxon>Bacteroidota</taxon>
        <taxon>Bacteroidia</taxon>
        <taxon>Bacteroidales</taxon>
        <taxon>Tannerellaceae</taxon>
        <taxon>Parabacteroides</taxon>
    </lineage>
</organism>
<dbReference type="GeneID" id="49203289"/>
<dbReference type="AlphaFoldDB" id="A0A3R5WYY4"/>
<dbReference type="GO" id="GO:0009279">
    <property type="term" value="C:cell outer membrane"/>
    <property type="evidence" value="ECO:0007669"/>
    <property type="project" value="UniProtKB-SubCell"/>
</dbReference>